<name>A0A497F191_9CREN</name>
<dbReference type="EMBL" id="QMRA01000103">
    <property type="protein sequence ID" value="RLE52690.1"/>
    <property type="molecule type" value="Genomic_DNA"/>
</dbReference>
<protein>
    <submittedName>
        <fullName evidence="2">Uncharacterized protein</fullName>
    </submittedName>
</protein>
<organism evidence="2 3">
    <name type="scientific">Thermoproteota archaeon</name>
    <dbReference type="NCBI Taxonomy" id="2056631"/>
    <lineage>
        <taxon>Archaea</taxon>
        <taxon>Thermoproteota</taxon>
    </lineage>
</organism>
<feature type="transmembrane region" description="Helical" evidence="1">
    <location>
        <begin position="168"/>
        <end position="185"/>
    </location>
</feature>
<feature type="transmembrane region" description="Helical" evidence="1">
    <location>
        <begin position="85"/>
        <end position="105"/>
    </location>
</feature>
<gene>
    <name evidence="2" type="ORF">DRJ26_04395</name>
</gene>
<sequence length="545" mass="61410">MYSLRMAEHLLKNSAAVAFMPVAVALYFVGLKSMDRRKILLASLFSCLVAFSHTSTAGLTGSILVSITLYFFFKRIWERKYVDAVVLFGYAALSALIMISAFFVADYISPYYSSEYTSIDVGKALGYVGSTVESPFHVLMKVRFGYEHLVGFAFMIILAFLLSRIGDIALLLLSLLSTFIASGVVPGSWDIRIILTGFPFYAASVGVLGGLVVDRLSSEKRSKYILALIAFSSFIFAAFAPIYFAFASRIRSGLPEELIVAIKSMDGVFEDDSLFFAGVRVVYYIPLYTRYDANIMLNGTGYYIPVNPLYMAGMMLSYEKTTGRSTYLLLLPSDPMYRILNPFKVVKPFAIIASPMAYDVTNSTEIVVIERLPISSIRFNVRRRGVVIYSGELMKVDFNRWIGSFPPTLSQGDYELELIFKIQDKIERVHFPFIYSVFDFRGLFLEAWSFGKVKVYRLNVDLADRLDLDEKSYSPPKRARVSPPQRFDLSLLLFPLILIDAGEYNTLYKLFFAVPVTSVFYCCVLIFLGGSVLGWLSLLLGRRRS</sequence>
<feature type="transmembrane region" description="Helical" evidence="1">
    <location>
        <begin position="12"/>
        <end position="30"/>
    </location>
</feature>
<feature type="transmembrane region" description="Helical" evidence="1">
    <location>
        <begin position="225"/>
        <end position="246"/>
    </location>
</feature>
<dbReference type="Proteomes" id="UP000269499">
    <property type="component" value="Unassembled WGS sequence"/>
</dbReference>
<dbReference type="AlphaFoldDB" id="A0A497F191"/>
<reference evidence="2 3" key="1">
    <citation type="submission" date="2018-06" db="EMBL/GenBank/DDBJ databases">
        <title>Extensive metabolic versatility and redundancy in microbially diverse, dynamic hydrothermal sediments.</title>
        <authorList>
            <person name="Dombrowski N."/>
            <person name="Teske A."/>
            <person name="Baker B.J."/>
        </authorList>
    </citation>
    <scope>NUCLEOTIDE SEQUENCE [LARGE SCALE GENOMIC DNA]</scope>
    <source>
        <strain evidence="2">B20_G2</strain>
    </source>
</reference>
<proteinExistence type="predicted"/>
<feature type="transmembrane region" description="Helical" evidence="1">
    <location>
        <begin position="50"/>
        <end position="73"/>
    </location>
</feature>
<evidence type="ECO:0000256" key="1">
    <source>
        <dbReference type="SAM" id="Phobius"/>
    </source>
</evidence>
<accession>A0A497F191</accession>
<keyword evidence="1" id="KW-0812">Transmembrane</keyword>
<feature type="transmembrane region" description="Helical" evidence="1">
    <location>
        <begin position="191"/>
        <end position="213"/>
    </location>
</feature>
<keyword evidence="1" id="KW-1133">Transmembrane helix</keyword>
<comment type="caution">
    <text evidence="2">The sequence shown here is derived from an EMBL/GenBank/DDBJ whole genome shotgun (WGS) entry which is preliminary data.</text>
</comment>
<evidence type="ECO:0000313" key="2">
    <source>
        <dbReference type="EMBL" id="RLE52690.1"/>
    </source>
</evidence>
<keyword evidence="1" id="KW-0472">Membrane</keyword>
<feature type="transmembrane region" description="Helical" evidence="1">
    <location>
        <begin position="518"/>
        <end position="540"/>
    </location>
</feature>
<evidence type="ECO:0000313" key="3">
    <source>
        <dbReference type="Proteomes" id="UP000269499"/>
    </source>
</evidence>
<feature type="transmembrane region" description="Helical" evidence="1">
    <location>
        <begin position="144"/>
        <end position="161"/>
    </location>
</feature>